<evidence type="ECO:0000313" key="2">
    <source>
        <dbReference type="EMBL" id="VDL69755.1"/>
    </source>
</evidence>
<dbReference type="Proteomes" id="UP000271162">
    <property type="component" value="Unassembled WGS sequence"/>
</dbReference>
<organism evidence="4">
    <name type="scientific">Nippostrongylus brasiliensis</name>
    <name type="common">Rat hookworm</name>
    <dbReference type="NCBI Taxonomy" id="27835"/>
    <lineage>
        <taxon>Eukaryota</taxon>
        <taxon>Metazoa</taxon>
        <taxon>Ecdysozoa</taxon>
        <taxon>Nematoda</taxon>
        <taxon>Chromadorea</taxon>
        <taxon>Rhabditida</taxon>
        <taxon>Rhabditina</taxon>
        <taxon>Rhabditomorpha</taxon>
        <taxon>Strongyloidea</taxon>
        <taxon>Heligmosomidae</taxon>
        <taxon>Nippostrongylus</taxon>
    </lineage>
</organism>
<sequence>MPSRSLWVVAVPLVLALIVLGDDDCYKYGKSEFTTITECEKGCEYVYIMKGPHEKRVSGGCASDGKEGCRTMSKGFTICVCKGDYCNVKGYEMSESVESNEH</sequence>
<dbReference type="InterPro" id="IPR045860">
    <property type="entry name" value="Snake_toxin-like_sf"/>
</dbReference>
<evidence type="ECO:0000313" key="3">
    <source>
        <dbReference type="Proteomes" id="UP000271162"/>
    </source>
</evidence>
<dbReference type="OMA" id="GCAQESA"/>
<dbReference type="WBParaSite" id="NBR_0000616501-mRNA-1">
    <property type="protein sequence ID" value="NBR_0000616501-mRNA-1"/>
    <property type="gene ID" value="NBR_0000616501"/>
</dbReference>
<keyword evidence="1" id="KW-0732">Signal</keyword>
<gene>
    <name evidence="2" type="ORF">NBR_LOCUS6166</name>
</gene>
<evidence type="ECO:0000313" key="4">
    <source>
        <dbReference type="WBParaSite" id="NBR_0000616501-mRNA-1"/>
    </source>
</evidence>
<proteinExistence type="predicted"/>
<dbReference type="AlphaFoldDB" id="A0A0N4XU23"/>
<dbReference type="SUPFAM" id="SSF57302">
    <property type="entry name" value="Snake toxin-like"/>
    <property type="match status" value="1"/>
</dbReference>
<dbReference type="EMBL" id="UYSL01019782">
    <property type="protein sequence ID" value="VDL69755.1"/>
    <property type="molecule type" value="Genomic_DNA"/>
</dbReference>
<feature type="chain" id="PRO_5043124797" evidence="1">
    <location>
        <begin position="22"/>
        <end position="102"/>
    </location>
</feature>
<reference evidence="4" key="1">
    <citation type="submission" date="2017-02" db="UniProtKB">
        <authorList>
            <consortium name="WormBaseParasite"/>
        </authorList>
    </citation>
    <scope>IDENTIFICATION</scope>
</reference>
<keyword evidence="3" id="KW-1185">Reference proteome</keyword>
<reference evidence="2 3" key="2">
    <citation type="submission" date="2018-11" db="EMBL/GenBank/DDBJ databases">
        <authorList>
            <consortium name="Pathogen Informatics"/>
        </authorList>
    </citation>
    <scope>NUCLEOTIDE SEQUENCE [LARGE SCALE GENOMIC DNA]</scope>
</reference>
<name>A0A0N4XU23_NIPBR</name>
<dbReference type="OrthoDB" id="5789788at2759"/>
<feature type="signal peptide" evidence="1">
    <location>
        <begin position="1"/>
        <end position="21"/>
    </location>
</feature>
<evidence type="ECO:0000256" key="1">
    <source>
        <dbReference type="SAM" id="SignalP"/>
    </source>
</evidence>
<protein>
    <submittedName>
        <fullName evidence="4">Toxin</fullName>
    </submittedName>
</protein>
<accession>A0A0N4XU23</accession>